<dbReference type="STRING" id="1189612.A33Q_4549"/>
<dbReference type="AlphaFoldDB" id="S2DHE3"/>
<dbReference type="PROSITE" id="PS51257">
    <property type="entry name" value="PROKAR_LIPOPROTEIN"/>
    <property type="match status" value="1"/>
</dbReference>
<accession>S2DHE3</accession>
<sequence length="166" mass="19231">MKHIYYIFLFTLILTSCNLDENPDPTISEIGVWQITEVRSSWGFDPVPASELEYNETYEFRSDGTFTKINSEFNQSLSGVYTVEDPEDIFEDRVKFFLTLTFNQDDLSALAEELQERNPDSSEAIFLNWMVYSNTQDTERLIMEHDGNLINAGYGVMDGPIFVYEK</sequence>
<dbReference type="EMBL" id="ALWO02000054">
    <property type="protein sequence ID" value="EOZ91481.1"/>
    <property type="molecule type" value="Genomic_DNA"/>
</dbReference>
<reference evidence="1 2" key="1">
    <citation type="journal article" date="2013" name="Genome Announc.">
        <title>Draft Genome Sequence of Indibacter alkaliphilus Strain LW1T, Isolated from Lonar Lake, a Haloalkaline Lake in the Buldana District of Maharashtra, India.</title>
        <authorList>
            <person name="Singh A."/>
            <person name="Kumar Jangir P."/>
            <person name="Sharma R."/>
            <person name="Singh A."/>
            <person name="Kumar Pinnaka A."/>
            <person name="Shivaji S."/>
        </authorList>
    </citation>
    <scope>NUCLEOTIDE SEQUENCE [LARGE SCALE GENOMIC DNA]</scope>
    <source>
        <strain evidence="2">CCUG 57479 / KCTC 22604 / LW1</strain>
    </source>
</reference>
<organism evidence="1 2">
    <name type="scientific">Indibacter alkaliphilus (strain CCUG 57479 / KCTC 22604 / LW1)</name>
    <dbReference type="NCBI Taxonomy" id="1189612"/>
    <lineage>
        <taxon>Bacteria</taxon>
        <taxon>Pseudomonadati</taxon>
        <taxon>Bacteroidota</taxon>
        <taxon>Cytophagia</taxon>
        <taxon>Cytophagales</taxon>
        <taxon>Cyclobacteriaceae</taxon>
    </lineage>
</organism>
<gene>
    <name evidence="1" type="ORF">A33Q_4549</name>
</gene>
<evidence type="ECO:0000313" key="2">
    <source>
        <dbReference type="Proteomes" id="UP000006073"/>
    </source>
</evidence>
<name>S2DHE3_INDAL</name>
<dbReference type="Proteomes" id="UP000006073">
    <property type="component" value="Unassembled WGS sequence"/>
</dbReference>
<keyword evidence="2" id="KW-1185">Reference proteome</keyword>
<evidence type="ECO:0000313" key="1">
    <source>
        <dbReference type="EMBL" id="EOZ91481.1"/>
    </source>
</evidence>
<evidence type="ECO:0008006" key="3">
    <source>
        <dbReference type="Google" id="ProtNLM"/>
    </source>
</evidence>
<protein>
    <recommendedName>
        <fullName evidence="3">Lipocalin-like domain-containing protein</fullName>
    </recommendedName>
</protein>
<proteinExistence type="predicted"/>
<dbReference type="OrthoDB" id="882993at2"/>
<dbReference type="RefSeq" id="WP_009035377.1">
    <property type="nucleotide sequence ID" value="NZ_ALWO02000054.1"/>
</dbReference>
<comment type="caution">
    <text evidence="1">The sequence shown here is derived from an EMBL/GenBank/DDBJ whole genome shotgun (WGS) entry which is preliminary data.</text>
</comment>